<feature type="region of interest" description="Disordered" evidence="5">
    <location>
        <begin position="272"/>
        <end position="342"/>
    </location>
</feature>
<gene>
    <name evidence="7" type="ORF">CSSPJE1EN1_LOCUS1121</name>
</gene>
<feature type="domain" description="RING-type" evidence="6">
    <location>
        <begin position="66"/>
        <end position="103"/>
    </location>
</feature>
<keyword evidence="1" id="KW-0479">Metal-binding</keyword>
<evidence type="ECO:0000256" key="1">
    <source>
        <dbReference type="ARBA" id="ARBA00022723"/>
    </source>
</evidence>
<feature type="compositionally biased region" description="Low complexity" evidence="5">
    <location>
        <begin position="304"/>
        <end position="315"/>
    </location>
</feature>
<dbReference type="Gene3D" id="3.30.40.10">
    <property type="entry name" value="Zinc/RING finger domain, C3HC4 (zinc finger)"/>
    <property type="match status" value="1"/>
</dbReference>
<accession>A0ABP0VPC2</accession>
<dbReference type="Pfam" id="PF00097">
    <property type="entry name" value="zf-C3HC4"/>
    <property type="match status" value="1"/>
</dbReference>
<dbReference type="InterPro" id="IPR018957">
    <property type="entry name" value="Znf_C3HC4_RING-type"/>
</dbReference>
<evidence type="ECO:0000256" key="5">
    <source>
        <dbReference type="SAM" id="MobiDB-lite"/>
    </source>
</evidence>
<evidence type="ECO:0000259" key="6">
    <source>
        <dbReference type="PROSITE" id="PS50089"/>
    </source>
</evidence>
<keyword evidence="8" id="KW-1185">Reference proteome</keyword>
<protein>
    <recommendedName>
        <fullName evidence="6">RING-type domain-containing protein</fullName>
    </recommendedName>
</protein>
<dbReference type="PROSITE" id="PS00518">
    <property type="entry name" value="ZF_RING_1"/>
    <property type="match status" value="1"/>
</dbReference>
<dbReference type="PANTHER" id="PTHR46293">
    <property type="entry name" value="E3 UBIQUITIN PROTEIN LIGASE DRIP1"/>
    <property type="match status" value="1"/>
</dbReference>
<dbReference type="InterPro" id="IPR044807">
    <property type="entry name" value="DRIP1-like"/>
</dbReference>
<feature type="compositionally biased region" description="Low complexity" evidence="5">
    <location>
        <begin position="323"/>
        <end position="337"/>
    </location>
</feature>
<keyword evidence="2 4" id="KW-0863">Zinc-finger</keyword>
<proteinExistence type="predicted"/>
<evidence type="ECO:0000256" key="2">
    <source>
        <dbReference type="ARBA" id="ARBA00022771"/>
    </source>
</evidence>
<evidence type="ECO:0000256" key="4">
    <source>
        <dbReference type="PROSITE-ProRule" id="PRU00175"/>
    </source>
</evidence>
<evidence type="ECO:0000313" key="7">
    <source>
        <dbReference type="EMBL" id="CAK9255643.1"/>
    </source>
</evidence>
<name>A0ABP0VPC2_9BRYO</name>
<dbReference type="InterPro" id="IPR001841">
    <property type="entry name" value="Znf_RING"/>
</dbReference>
<organism evidence="7 8">
    <name type="scientific">Sphagnum jensenii</name>
    <dbReference type="NCBI Taxonomy" id="128206"/>
    <lineage>
        <taxon>Eukaryota</taxon>
        <taxon>Viridiplantae</taxon>
        <taxon>Streptophyta</taxon>
        <taxon>Embryophyta</taxon>
        <taxon>Bryophyta</taxon>
        <taxon>Sphagnophytina</taxon>
        <taxon>Sphagnopsida</taxon>
        <taxon>Sphagnales</taxon>
        <taxon>Sphagnaceae</taxon>
        <taxon>Sphagnum</taxon>
    </lineage>
</organism>
<evidence type="ECO:0000256" key="3">
    <source>
        <dbReference type="ARBA" id="ARBA00022833"/>
    </source>
</evidence>
<dbReference type="InterPro" id="IPR013083">
    <property type="entry name" value="Znf_RING/FYVE/PHD"/>
</dbReference>
<dbReference type="SUPFAM" id="SSF57850">
    <property type="entry name" value="RING/U-box"/>
    <property type="match status" value="1"/>
</dbReference>
<dbReference type="InterPro" id="IPR017907">
    <property type="entry name" value="Znf_RING_CS"/>
</dbReference>
<dbReference type="PROSITE" id="PS50089">
    <property type="entry name" value="ZF_RING_2"/>
    <property type="match status" value="1"/>
</dbReference>
<evidence type="ECO:0000313" key="8">
    <source>
        <dbReference type="Proteomes" id="UP001497444"/>
    </source>
</evidence>
<dbReference type="PANTHER" id="PTHR46293:SF1">
    <property type="entry name" value="OS03G0632800 PROTEIN"/>
    <property type="match status" value="1"/>
</dbReference>
<sequence length="617" mass="67518">MNARRALAWRRKESITAMSTRSMELKRSSAAVRGIRDAAAKPLRKKKVDLDKAVVKKDVIMAWVMCNICKNTMQEVTTISECLHAFCRKCIFDAAPASCPECNVDLGTRPLEKLKPDPTLDSLVKYFNSLLTTGGRGGRASASKVEIAMPKVAAATTKKNHEDPACNWIADDEEAAVARAAEEEEQEVLSLTCPKCKQPLEEEEEEEEPTSITCGDHELICRRCTAFRPAAATVWPLCNVNLQKITSPRRKMQLLDQPELSSFDSLLNSKVAGNPASSSSKETGAVMSGPAAAAKNRHTRKAAEATTAPSAWTPASKKKRLSLKPLAKKNNAAARPATTGSLHPLDFAETSHAAADPPKAAYLNCILNKCAYEEEDFQEGLPSIRSRRSLRIWTDDNNNSVKLQMRRIVPPAVVQPPPQIAVAVPDHDPVDLSLSLGQGRLDLHVPAATEYNAADAADQQQGMKKQQQIWVHLQPATTTTTTKPVQLKLTNDDAATATGAAAAAPPPHDQELPPLDSPYLRIKDADMPVSILKSYLMRKLSLNPEEEDVDILQCHNSNNMIPLNMQSLIQQLLLLQFPESFGDLPETVQPKDLVAHLAYKRKPLSLAALKTQTQLPT</sequence>
<dbReference type="EMBL" id="OZ020096">
    <property type="protein sequence ID" value="CAK9255643.1"/>
    <property type="molecule type" value="Genomic_DNA"/>
</dbReference>
<dbReference type="SMART" id="SM00184">
    <property type="entry name" value="RING"/>
    <property type="match status" value="2"/>
</dbReference>
<keyword evidence="3" id="KW-0862">Zinc</keyword>
<dbReference type="Proteomes" id="UP001497444">
    <property type="component" value="Chromosome 1"/>
</dbReference>
<reference evidence="7 8" key="1">
    <citation type="submission" date="2024-02" db="EMBL/GenBank/DDBJ databases">
        <authorList>
            <consortium name="ELIXIR-Norway"/>
            <consortium name="Elixir Norway"/>
        </authorList>
    </citation>
    <scope>NUCLEOTIDE SEQUENCE [LARGE SCALE GENOMIC DNA]</scope>
</reference>